<evidence type="ECO:0000259" key="2">
    <source>
        <dbReference type="PROSITE" id="PS50108"/>
    </source>
</evidence>
<dbReference type="STRING" id="74649.A0A2P6PV39"/>
<dbReference type="FunFam" id="3.90.810.10:FF:000029">
    <property type="entry name" value="Elongation factor Ts, mitochondrial"/>
    <property type="match status" value="1"/>
</dbReference>
<evidence type="ECO:0000313" key="4">
    <source>
        <dbReference type="Proteomes" id="UP000238479"/>
    </source>
</evidence>
<dbReference type="PROSITE" id="PS50108">
    <property type="entry name" value="CRIB"/>
    <property type="match status" value="1"/>
</dbReference>
<proteinExistence type="predicted"/>
<dbReference type="EMBL" id="PDCK01000044">
    <property type="protein sequence ID" value="PRQ25795.1"/>
    <property type="molecule type" value="Genomic_DNA"/>
</dbReference>
<feature type="compositionally biased region" description="Polar residues" evidence="1">
    <location>
        <begin position="74"/>
        <end position="85"/>
    </location>
</feature>
<comment type="caution">
    <text evidence="3">The sequence shown here is derived from an EMBL/GenBank/DDBJ whole genome shotgun (WGS) entry which is preliminary data.</text>
</comment>
<keyword evidence="4" id="KW-1185">Reference proteome</keyword>
<reference evidence="3 4" key="1">
    <citation type="journal article" date="2018" name="Nat. Genet.">
        <title>The Rosa genome provides new insights in the design of modern roses.</title>
        <authorList>
            <person name="Bendahmane M."/>
        </authorList>
    </citation>
    <scope>NUCLEOTIDE SEQUENCE [LARGE SCALE GENOMIC DNA]</scope>
    <source>
        <strain evidence="4">cv. Old Blush</strain>
    </source>
</reference>
<dbReference type="AlphaFoldDB" id="A0A2P6PV39"/>
<dbReference type="InterPro" id="IPR000095">
    <property type="entry name" value="CRIB_dom"/>
</dbReference>
<dbReference type="SMART" id="SM00285">
    <property type="entry name" value="PBD"/>
    <property type="match status" value="1"/>
</dbReference>
<feature type="compositionally biased region" description="Polar residues" evidence="1">
    <location>
        <begin position="155"/>
        <end position="170"/>
    </location>
</feature>
<dbReference type="Proteomes" id="UP000238479">
    <property type="component" value="Chromosome 6"/>
</dbReference>
<evidence type="ECO:0000256" key="1">
    <source>
        <dbReference type="SAM" id="MobiDB-lite"/>
    </source>
</evidence>
<gene>
    <name evidence="3" type="ORF">RchiOBHm_Chr6g0287541</name>
</gene>
<feature type="domain" description="CRIB" evidence="2">
    <location>
        <begin position="34"/>
        <end position="47"/>
    </location>
</feature>
<accession>A0A2P6PV39</accession>
<feature type="compositionally biased region" description="Polar residues" evidence="1">
    <location>
        <begin position="52"/>
        <end position="65"/>
    </location>
</feature>
<dbReference type="Pfam" id="PF00786">
    <property type="entry name" value="PBD"/>
    <property type="match status" value="1"/>
</dbReference>
<dbReference type="InterPro" id="IPR036936">
    <property type="entry name" value="CRIB_dom_sf"/>
</dbReference>
<sequence length="238" mass="26422">MSNKENSSKMKGLLKGLRYISQMFDDDKEQEIQIGFPTDVKHVAHIGWDGPSTASSSPSWMNEFQSPPGFASAPLSQNGEMTDNNMVKCISEDSSRRSSKSSMSPTHDPELPKSSRRQSSRGHEGGGGGTESPREKSDKPRQTRRPSRRDLSEGNRGSPQEATDTSSESSLPDIPKKSRRKKSKESAIGGSKKKKILAPHLQQSPIALSYLRILFKRGKTRGLYEVIQRIDYYQCCSS</sequence>
<protein>
    <submittedName>
        <fullName evidence="3">Putative CRIB domain-containing protein</fullName>
    </submittedName>
</protein>
<feature type="compositionally biased region" description="Basic and acidic residues" evidence="1">
    <location>
        <begin position="132"/>
        <end position="141"/>
    </location>
</feature>
<dbReference type="PANTHER" id="PTHR46325:SF39">
    <property type="entry name" value="CRIB DOMAIN-CONTAINING PROTEIN RIC8"/>
    <property type="match status" value="1"/>
</dbReference>
<organism evidence="3 4">
    <name type="scientific">Rosa chinensis</name>
    <name type="common">China rose</name>
    <dbReference type="NCBI Taxonomy" id="74649"/>
    <lineage>
        <taxon>Eukaryota</taxon>
        <taxon>Viridiplantae</taxon>
        <taxon>Streptophyta</taxon>
        <taxon>Embryophyta</taxon>
        <taxon>Tracheophyta</taxon>
        <taxon>Spermatophyta</taxon>
        <taxon>Magnoliopsida</taxon>
        <taxon>eudicotyledons</taxon>
        <taxon>Gunneridae</taxon>
        <taxon>Pentapetalae</taxon>
        <taxon>rosids</taxon>
        <taxon>fabids</taxon>
        <taxon>Rosales</taxon>
        <taxon>Rosaceae</taxon>
        <taxon>Rosoideae</taxon>
        <taxon>Rosoideae incertae sedis</taxon>
        <taxon>Rosa</taxon>
    </lineage>
</organism>
<name>A0A2P6PV39_ROSCH</name>
<evidence type="ECO:0000313" key="3">
    <source>
        <dbReference type="EMBL" id="PRQ25795.1"/>
    </source>
</evidence>
<dbReference type="Gene3D" id="3.90.810.10">
    <property type="entry name" value="CRIB domain"/>
    <property type="match status" value="1"/>
</dbReference>
<dbReference type="Gramene" id="PRQ25795">
    <property type="protein sequence ID" value="PRQ25795"/>
    <property type="gene ID" value="RchiOBHm_Chr6g0287541"/>
</dbReference>
<dbReference type="OMA" id="PMDNGTD"/>
<dbReference type="PANTHER" id="PTHR46325">
    <property type="entry name" value="CRIB DOMAIN-CONTAINING PROTEIN RIC8"/>
    <property type="match status" value="1"/>
</dbReference>
<dbReference type="CDD" id="cd00132">
    <property type="entry name" value="CRIB"/>
    <property type="match status" value="1"/>
</dbReference>
<feature type="region of interest" description="Disordered" evidence="1">
    <location>
        <begin position="47"/>
        <end position="196"/>
    </location>
</feature>
<dbReference type="OrthoDB" id="4206278at2759"/>